<organism evidence="1 2">
    <name type="scientific">Seriola dumerili</name>
    <name type="common">Greater amberjack</name>
    <name type="synonym">Caranx dumerili</name>
    <dbReference type="NCBI Taxonomy" id="41447"/>
    <lineage>
        <taxon>Eukaryota</taxon>
        <taxon>Metazoa</taxon>
        <taxon>Chordata</taxon>
        <taxon>Craniata</taxon>
        <taxon>Vertebrata</taxon>
        <taxon>Euteleostomi</taxon>
        <taxon>Actinopterygii</taxon>
        <taxon>Neopterygii</taxon>
        <taxon>Teleostei</taxon>
        <taxon>Neoteleostei</taxon>
        <taxon>Acanthomorphata</taxon>
        <taxon>Carangaria</taxon>
        <taxon>Carangiformes</taxon>
        <taxon>Carangidae</taxon>
        <taxon>Seriola</taxon>
    </lineage>
</organism>
<dbReference type="Ensembl" id="ENSSDUT00000025105.1">
    <property type="protein sequence ID" value="ENSSDUP00000024646.1"/>
    <property type="gene ID" value="ENSSDUG00000017904.1"/>
</dbReference>
<protein>
    <submittedName>
        <fullName evidence="1">Uncharacterized protein</fullName>
    </submittedName>
</protein>
<dbReference type="Proteomes" id="UP000261420">
    <property type="component" value="Unplaced"/>
</dbReference>
<name>A0A3B4V1Q9_SERDU</name>
<reference evidence="1" key="2">
    <citation type="submission" date="2025-09" db="UniProtKB">
        <authorList>
            <consortium name="Ensembl"/>
        </authorList>
    </citation>
    <scope>IDENTIFICATION</scope>
</reference>
<evidence type="ECO:0000313" key="1">
    <source>
        <dbReference type="Ensembl" id="ENSSDUP00000024646.1"/>
    </source>
</evidence>
<dbReference type="GeneTree" id="ENSGT01030000235100"/>
<accession>A0A3B4V1Q9</accession>
<proteinExistence type="predicted"/>
<evidence type="ECO:0000313" key="2">
    <source>
        <dbReference type="Proteomes" id="UP000261420"/>
    </source>
</evidence>
<sequence length="93" mass="10449">MRRSLPPPEREEEAVMQGSIEETEVGIYVVKHDVSAKPEDIGIVLKDLMVVHDLDNVPLAVAMLFGLMYKLVMELDGCTLSKKAQALKYRLHV</sequence>
<keyword evidence="2" id="KW-1185">Reference proteome</keyword>
<dbReference type="AlphaFoldDB" id="A0A3B4V1Q9"/>
<dbReference type="STRING" id="41447.ENSSDUP00000024646"/>
<dbReference type="OMA" id="VDAGREC"/>
<reference evidence="1" key="1">
    <citation type="submission" date="2025-08" db="UniProtKB">
        <authorList>
            <consortium name="Ensembl"/>
        </authorList>
    </citation>
    <scope>IDENTIFICATION</scope>
</reference>